<dbReference type="PANTHER" id="PTHR33337">
    <property type="entry name" value="GFA DOMAIN-CONTAINING PROTEIN"/>
    <property type="match status" value="1"/>
</dbReference>
<accession>A0A917V396</accession>
<dbReference type="AlphaFoldDB" id="A0A917V396"/>
<evidence type="ECO:0000256" key="2">
    <source>
        <dbReference type="ARBA" id="ARBA00022723"/>
    </source>
</evidence>
<keyword evidence="3" id="KW-0862">Zinc</keyword>
<gene>
    <name evidence="6" type="ORF">GCM10011322_13690</name>
</gene>
<dbReference type="InterPro" id="IPR011057">
    <property type="entry name" value="Mss4-like_sf"/>
</dbReference>
<evidence type="ECO:0000313" key="7">
    <source>
        <dbReference type="Proteomes" id="UP000600449"/>
    </source>
</evidence>
<dbReference type="Pfam" id="PF04828">
    <property type="entry name" value="GFA"/>
    <property type="match status" value="1"/>
</dbReference>
<protein>
    <submittedName>
        <fullName evidence="6">Aldehyde-activating protein</fullName>
    </submittedName>
</protein>
<dbReference type="GO" id="GO:0016846">
    <property type="term" value="F:carbon-sulfur lyase activity"/>
    <property type="evidence" value="ECO:0007669"/>
    <property type="project" value="InterPro"/>
</dbReference>
<dbReference type="PANTHER" id="PTHR33337:SF40">
    <property type="entry name" value="CENP-V_GFA DOMAIN-CONTAINING PROTEIN-RELATED"/>
    <property type="match status" value="1"/>
</dbReference>
<keyword evidence="4" id="KW-0456">Lyase</keyword>
<keyword evidence="2" id="KW-0479">Metal-binding</keyword>
<feature type="domain" description="CENP-V/GFA" evidence="5">
    <location>
        <begin position="3"/>
        <end position="108"/>
    </location>
</feature>
<evidence type="ECO:0000259" key="5">
    <source>
        <dbReference type="PROSITE" id="PS51891"/>
    </source>
</evidence>
<keyword evidence="7" id="KW-1185">Reference proteome</keyword>
<dbReference type="InterPro" id="IPR006913">
    <property type="entry name" value="CENP-V/GFA"/>
</dbReference>
<dbReference type="PROSITE" id="PS51891">
    <property type="entry name" value="CENP_V_GFA"/>
    <property type="match status" value="1"/>
</dbReference>
<evidence type="ECO:0000256" key="3">
    <source>
        <dbReference type="ARBA" id="ARBA00022833"/>
    </source>
</evidence>
<dbReference type="Proteomes" id="UP000600449">
    <property type="component" value="Unassembled WGS sequence"/>
</dbReference>
<reference evidence="6 7" key="1">
    <citation type="journal article" date="2014" name="Int. J. Syst. Evol. Microbiol.">
        <title>Complete genome sequence of Corynebacterium casei LMG S-19264T (=DSM 44701T), isolated from a smear-ripened cheese.</title>
        <authorList>
            <consortium name="US DOE Joint Genome Institute (JGI-PGF)"/>
            <person name="Walter F."/>
            <person name="Albersmeier A."/>
            <person name="Kalinowski J."/>
            <person name="Ruckert C."/>
        </authorList>
    </citation>
    <scope>NUCLEOTIDE SEQUENCE [LARGE SCALE GENOMIC DNA]</scope>
    <source>
        <strain evidence="6 7">CGMCC 1.9161</strain>
    </source>
</reference>
<comment type="caution">
    <text evidence="6">The sequence shown here is derived from an EMBL/GenBank/DDBJ whole genome shotgun (WGS) entry which is preliminary data.</text>
</comment>
<evidence type="ECO:0000256" key="1">
    <source>
        <dbReference type="ARBA" id="ARBA00005495"/>
    </source>
</evidence>
<dbReference type="GO" id="GO:0046872">
    <property type="term" value="F:metal ion binding"/>
    <property type="evidence" value="ECO:0007669"/>
    <property type="project" value="UniProtKB-KW"/>
</dbReference>
<comment type="similarity">
    <text evidence="1">Belongs to the Gfa family.</text>
</comment>
<organism evidence="6 7">
    <name type="scientific">Salinarimonas ramus</name>
    <dbReference type="NCBI Taxonomy" id="690164"/>
    <lineage>
        <taxon>Bacteria</taxon>
        <taxon>Pseudomonadati</taxon>
        <taxon>Pseudomonadota</taxon>
        <taxon>Alphaproteobacteria</taxon>
        <taxon>Hyphomicrobiales</taxon>
        <taxon>Salinarimonadaceae</taxon>
        <taxon>Salinarimonas</taxon>
    </lineage>
</organism>
<dbReference type="Gene3D" id="3.90.1590.10">
    <property type="entry name" value="glutathione-dependent formaldehyde- activating enzyme (gfa)"/>
    <property type="match status" value="1"/>
</dbReference>
<evidence type="ECO:0000256" key="4">
    <source>
        <dbReference type="ARBA" id="ARBA00023239"/>
    </source>
</evidence>
<dbReference type="EMBL" id="BMMF01000004">
    <property type="protein sequence ID" value="GGK28499.1"/>
    <property type="molecule type" value="Genomic_DNA"/>
</dbReference>
<name>A0A917V396_9HYPH</name>
<proteinExistence type="inferred from homology"/>
<sequence>MRHDGGCLCGEVRYSVTTAPTRVTFCHCKFCQRTTGSAYLVEPIFDKRAFEVTKGEPTTYDHTSEGSGKVIHIHFCSTCATKLFLTFERFTEVVGVYGGTFDDPNWFERSPGNSKHIFLGVAQRGTIIPAGIACFEEHATNVEGEPNEPRVYSSPHAV</sequence>
<dbReference type="SUPFAM" id="SSF51316">
    <property type="entry name" value="Mss4-like"/>
    <property type="match status" value="1"/>
</dbReference>
<evidence type="ECO:0000313" key="6">
    <source>
        <dbReference type="EMBL" id="GGK28499.1"/>
    </source>
</evidence>